<dbReference type="STRING" id="93759.A0A1R3HG67"/>
<evidence type="ECO:0000313" key="2">
    <source>
        <dbReference type="EMBL" id="OMO69330.1"/>
    </source>
</evidence>
<dbReference type="PANTHER" id="PTHR31973:SF187">
    <property type="entry name" value="MUTATOR TRANSPOSASE MUDRA PROTEIN"/>
    <property type="match status" value="1"/>
</dbReference>
<keyword evidence="3" id="KW-1185">Reference proteome</keyword>
<reference evidence="3" key="1">
    <citation type="submission" date="2013-09" db="EMBL/GenBank/DDBJ databases">
        <title>Corchorus olitorius genome sequencing.</title>
        <authorList>
            <person name="Alam M."/>
            <person name="Haque M.S."/>
            <person name="Islam M.S."/>
            <person name="Emdad E.M."/>
            <person name="Islam M.M."/>
            <person name="Ahmed B."/>
            <person name="Halim A."/>
            <person name="Hossen Q.M.M."/>
            <person name="Hossain M.Z."/>
            <person name="Ahmed R."/>
            <person name="Khan M.M."/>
            <person name="Islam R."/>
            <person name="Rashid M.M."/>
            <person name="Khan S.A."/>
            <person name="Rahman M.S."/>
            <person name="Alam M."/>
            <person name="Yahiya A.S."/>
            <person name="Khan M.S."/>
            <person name="Azam M.S."/>
            <person name="Haque T."/>
            <person name="Lashkar M.Z.H."/>
            <person name="Akhand A.I."/>
            <person name="Morshed G."/>
            <person name="Roy S."/>
            <person name="Uddin K.S."/>
            <person name="Rabeya T."/>
            <person name="Hossain A.S."/>
            <person name="Chowdhury A."/>
            <person name="Snigdha A.R."/>
            <person name="Mortoza M.S."/>
            <person name="Matin S.A."/>
            <person name="Hoque S.M.E."/>
            <person name="Islam M.K."/>
            <person name="Roy D.K."/>
            <person name="Haider R."/>
            <person name="Moosa M.M."/>
            <person name="Elias S.M."/>
            <person name="Hasan A.M."/>
            <person name="Jahan S."/>
            <person name="Shafiuddin M."/>
            <person name="Mahmood N."/>
            <person name="Shommy N.S."/>
        </authorList>
    </citation>
    <scope>NUCLEOTIDE SEQUENCE [LARGE SCALE GENOMIC DNA]</scope>
    <source>
        <strain evidence="3">cv. O-4</strain>
    </source>
</reference>
<dbReference type="Proteomes" id="UP000187203">
    <property type="component" value="Unassembled WGS sequence"/>
</dbReference>
<organism evidence="2 3">
    <name type="scientific">Corchorus olitorius</name>
    <dbReference type="NCBI Taxonomy" id="93759"/>
    <lineage>
        <taxon>Eukaryota</taxon>
        <taxon>Viridiplantae</taxon>
        <taxon>Streptophyta</taxon>
        <taxon>Embryophyta</taxon>
        <taxon>Tracheophyta</taxon>
        <taxon>Spermatophyta</taxon>
        <taxon>Magnoliopsida</taxon>
        <taxon>eudicotyledons</taxon>
        <taxon>Gunneridae</taxon>
        <taxon>Pentapetalae</taxon>
        <taxon>rosids</taxon>
        <taxon>malvids</taxon>
        <taxon>Malvales</taxon>
        <taxon>Malvaceae</taxon>
        <taxon>Grewioideae</taxon>
        <taxon>Apeibeae</taxon>
        <taxon>Corchorus</taxon>
    </lineage>
</organism>
<evidence type="ECO:0000313" key="3">
    <source>
        <dbReference type="Proteomes" id="UP000187203"/>
    </source>
</evidence>
<dbReference type="EMBL" id="AWUE01020238">
    <property type="protein sequence ID" value="OMO69330.1"/>
    <property type="molecule type" value="Genomic_DNA"/>
</dbReference>
<accession>A0A1R3HG67</accession>
<proteinExistence type="predicted"/>
<dbReference type="Pfam" id="PF10551">
    <property type="entry name" value="MULE"/>
    <property type="match status" value="1"/>
</dbReference>
<dbReference type="PANTHER" id="PTHR31973">
    <property type="entry name" value="POLYPROTEIN, PUTATIVE-RELATED"/>
    <property type="match status" value="1"/>
</dbReference>
<protein>
    <recommendedName>
        <fullName evidence="1">MULE transposase domain-containing protein</fullName>
    </recommendedName>
</protein>
<feature type="domain" description="MULE transposase" evidence="1">
    <location>
        <begin position="71"/>
        <end position="119"/>
    </location>
</feature>
<dbReference type="AlphaFoldDB" id="A0A1R3HG67"/>
<sequence>MIKEKLVGNYIEEFGKLWDYANELLSKNPVITMKVGVTRTTPDSPPIFKRFYVCFAALKNGWKAGSRKIFGVDGCFLKGPFQGELLTTVGKDANDQMYPVAWAVVEKENTDVWTWFFNLLRKDLDLEWL</sequence>
<dbReference type="InterPro" id="IPR018289">
    <property type="entry name" value="MULE_transposase_dom"/>
</dbReference>
<gene>
    <name evidence="2" type="ORF">COLO4_29119</name>
</gene>
<name>A0A1R3HG67_9ROSI</name>
<comment type="caution">
    <text evidence="2">The sequence shown here is derived from an EMBL/GenBank/DDBJ whole genome shotgun (WGS) entry which is preliminary data.</text>
</comment>
<evidence type="ECO:0000259" key="1">
    <source>
        <dbReference type="Pfam" id="PF10551"/>
    </source>
</evidence>
<dbReference type="OrthoDB" id="1888602at2759"/>